<protein>
    <submittedName>
        <fullName evidence="1">Uncharacterized protein</fullName>
    </submittedName>
</protein>
<organism evidence="1 2">
    <name type="scientific">Actinacidiphila guanduensis</name>
    <dbReference type="NCBI Taxonomy" id="310781"/>
    <lineage>
        <taxon>Bacteria</taxon>
        <taxon>Bacillati</taxon>
        <taxon>Actinomycetota</taxon>
        <taxon>Actinomycetes</taxon>
        <taxon>Kitasatosporales</taxon>
        <taxon>Streptomycetaceae</taxon>
        <taxon>Actinacidiphila</taxon>
    </lineage>
</organism>
<evidence type="ECO:0000313" key="1">
    <source>
        <dbReference type="EMBL" id="SDM83457.1"/>
    </source>
</evidence>
<dbReference type="Proteomes" id="UP000199341">
    <property type="component" value="Unassembled WGS sequence"/>
</dbReference>
<reference evidence="1 2" key="1">
    <citation type="submission" date="2016-10" db="EMBL/GenBank/DDBJ databases">
        <authorList>
            <person name="de Groot N.N."/>
        </authorList>
    </citation>
    <scope>NUCLEOTIDE SEQUENCE [LARGE SCALE GENOMIC DNA]</scope>
    <source>
        <strain evidence="1 2">CGMCC 4.2022</strain>
    </source>
</reference>
<dbReference type="RefSeq" id="WP_093782662.1">
    <property type="nucleotide sequence ID" value="NZ_FNIE01000001.1"/>
</dbReference>
<dbReference type="OrthoDB" id="4762525at2"/>
<evidence type="ECO:0000313" key="2">
    <source>
        <dbReference type="Proteomes" id="UP000199341"/>
    </source>
</evidence>
<proteinExistence type="predicted"/>
<name>A0A1G9WGL2_9ACTN</name>
<accession>A0A1G9WGL2</accession>
<dbReference type="AlphaFoldDB" id="A0A1G9WGL2"/>
<sequence>MIHHTMLVSFNEPIPDADLDRFLTDIEKVMLDSGHVLTSSTRRHIPVPGEEEIPALIATAVLQFGVADEKALAAAFAAPGAEEVIHHWQARHPYKVAWVNHEPLG</sequence>
<keyword evidence="2" id="KW-1185">Reference proteome</keyword>
<gene>
    <name evidence="1" type="ORF">SAMN05216259_101639</name>
</gene>
<dbReference type="EMBL" id="FNIE01000001">
    <property type="protein sequence ID" value="SDM83457.1"/>
    <property type="molecule type" value="Genomic_DNA"/>
</dbReference>